<dbReference type="Proteomes" id="UP001302321">
    <property type="component" value="Unassembled WGS sequence"/>
</dbReference>
<dbReference type="CDD" id="cd02121">
    <property type="entry name" value="PA_GCPII_like"/>
    <property type="match status" value="1"/>
</dbReference>
<organism evidence="5 6">
    <name type="scientific">Triangularia setosa</name>
    <dbReference type="NCBI Taxonomy" id="2587417"/>
    <lineage>
        <taxon>Eukaryota</taxon>
        <taxon>Fungi</taxon>
        <taxon>Dikarya</taxon>
        <taxon>Ascomycota</taxon>
        <taxon>Pezizomycotina</taxon>
        <taxon>Sordariomycetes</taxon>
        <taxon>Sordariomycetidae</taxon>
        <taxon>Sordariales</taxon>
        <taxon>Podosporaceae</taxon>
        <taxon>Triangularia</taxon>
    </lineage>
</organism>
<dbReference type="CDD" id="cd08022">
    <property type="entry name" value="M28_PSMA_like"/>
    <property type="match status" value="1"/>
</dbReference>
<dbReference type="SUPFAM" id="SSF52025">
    <property type="entry name" value="PA domain"/>
    <property type="match status" value="1"/>
</dbReference>
<dbReference type="SUPFAM" id="SSF53187">
    <property type="entry name" value="Zn-dependent exopeptidases"/>
    <property type="match status" value="1"/>
</dbReference>
<dbReference type="FunFam" id="3.50.30.30:FF:000008">
    <property type="entry name" value="Glutamate carboxypeptidase 2"/>
    <property type="match status" value="1"/>
</dbReference>
<name>A0AAN7A591_9PEZI</name>
<dbReference type="Gene3D" id="3.40.630.10">
    <property type="entry name" value="Zn peptidases"/>
    <property type="match status" value="1"/>
</dbReference>
<proteinExistence type="inferred from homology"/>
<dbReference type="InterPro" id="IPR046450">
    <property type="entry name" value="PA_dom_sf"/>
</dbReference>
<evidence type="ECO:0000259" key="3">
    <source>
        <dbReference type="Pfam" id="PF04253"/>
    </source>
</evidence>
<evidence type="ECO:0000313" key="6">
    <source>
        <dbReference type="Proteomes" id="UP001302321"/>
    </source>
</evidence>
<evidence type="ECO:0000313" key="5">
    <source>
        <dbReference type="EMBL" id="KAK4173785.1"/>
    </source>
</evidence>
<dbReference type="InterPro" id="IPR039373">
    <property type="entry name" value="Peptidase_M28B"/>
</dbReference>
<evidence type="ECO:0000259" key="4">
    <source>
        <dbReference type="Pfam" id="PF04389"/>
    </source>
</evidence>
<feature type="domain" description="Peptidase M28" evidence="4">
    <location>
        <begin position="390"/>
        <end position="584"/>
    </location>
</feature>
<reference evidence="5" key="1">
    <citation type="journal article" date="2023" name="Mol. Phylogenet. Evol.">
        <title>Genome-scale phylogeny and comparative genomics of the fungal order Sordariales.</title>
        <authorList>
            <person name="Hensen N."/>
            <person name="Bonometti L."/>
            <person name="Westerberg I."/>
            <person name="Brannstrom I.O."/>
            <person name="Guillou S."/>
            <person name="Cros-Aarteil S."/>
            <person name="Calhoun S."/>
            <person name="Haridas S."/>
            <person name="Kuo A."/>
            <person name="Mondo S."/>
            <person name="Pangilinan J."/>
            <person name="Riley R."/>
            <person name="LaButti K."/>
            <person name="Andreopoulos B."/>
            <person name="Lipzen A."/>
            <person name="Chen C."/>
            <person name="Yan M."/>
            <person name="Daum C."/>
            <person name="Ng V."/>
            <person name="Clum A."/>
            <person name="Steindorff A."/>
            <person name="Ohm R.A."/>
            <person name="Martin F."/>
            <person name="Silar P."/>
            <person name="Natvig D.O."/>
            <person name="Lalanne C."/>
            <person name="Gautier V."/>
            <person name="Ament-Velasquez S.L."/>
            <person name="Kruys A."/>
            <person name="Hutchinson M.I."/>
            <person name="Powell A.J."/>
            <person name="Barry K."/>
            <person name="Miller A.N."/>
            <person name="Grigoriev I.V."/>
            <person name="Debuchy R."/>
            <person name="Gladieux P."/>
            <person name="Hiltunen Thoren M."/>
            <person name="Johannesson H."/>
        </authorList>
    </citation>
    <scope>NUCLEOTIDE SEQUENCE</scope>
    <source>
        <strain evidence="5">CBS 892.96</strain>
    </source>
</reference>
<sequence length="758" mass="82440">MSCCSSVARIATYIFCLTCAFIPSRLGLAPYCGIGHHPPVMIHATNYLTAGALLSLSSLASACLREFNSEHVSTHRKPILRRQTEWPPVLTEQETILSNSFDANSIDDWAEYYGNQVKLAGLGREAAEWTRDRWAENGFTSALNEYHVYLSYPVRQSLAVTYSNGTRSEVNIQEPALAEDPVTGREDSIPNFHGYSASGNVTAEYVYVGRGTHADFTRLVELDVELKGKIALVRYGSIFRGLKVKNAQDHGMVGAIIFTDPGDDGNVTVANGYEAYPNGPARHPDAVQKGSVLFLSTYPGDPTTPGYPSVEGAPRADTSSVTPQIPSLPISYAAVLPLLQALNGHGLEASEVNRTAWKGALDAEYRTGPAPGVTLSLENLMEGKITPIWNVIGYINGTNPDETLVIGNHRDTWMIGGTGDPNSGSAILAELSRAFAKLTATGWKPRRNIVLASWDAEEYGLVGSTEWVEEHVNWLTETAVAYLNIDVAVSGPRPSLDATPELHTIGTEIMKKIVHPNGGGFNISLYDAWQRESSAGSGRHVGVLGSGSDYTTFLHRGVSALDVGSSGGAGDPIWHYHSNYDSYNWMSKFGDPGFKVHAAMGQYLSLLALHIADDEILPFDLPNYTEELRGYYEDLRELVGDETLNTSELAAAIDVFEKSVKEVKELETLAKTLKDETLIKVINHKYRDFQRGFVSQGGLPNREFYRHVVTAPGLDTGYAAITFPGVSEGVQYGNLTVAAEWVSKTAKGILRAAAILKT</sequence>
<dbReference type="InterPro" id="IPR003137">
    <property type="entry name" value="PA_domain"/>
</dbReference>
<dbReference type="Pfam" id="PF02225">
    <property type="entry name" value="PA"/>
    <property type="match status" value="1"/>
</dbReference>
<dbReference type="Gene3D" id="1.20.930.40">
    <property type="entry name" value="Transferrin receptor-like, dimerisation domain"/>
    <property type="match status" value="1"/>
</dbReference>
<evidence type="ECO:0000256" key="1">
    <source>
        <dbReference type="ARBA" id="ARBA00005634"/>
    </source>
</evidence>
<dbReference type="EMBL" id="MU866320">
    <property type="protein sequence ID" value="KAK4173785.1"/>
    <property type="molecule type" value="Genomic_DNA"/>
</dbReference>
<dbReference type="FunFam" id="3.40.630.10:FF:000101">
    <property type="entry name" value="N-acetylated alpha-linked acidic dipeptidase like 1"/>
    <property type="match status" value="1"/>
</dbReference>
<dbReference type="AlphaFoldDB" id="A0AAN7A591"/>
<dbReference type="Pfam" id="PF04253">
    <property type="entry name" value="TFR_dimer"/>
    <property type="match status" value="1"/>
</dbReference>
<comment type="caution">
    <text evidence="5">The sequence shown here is derived from an EMBL/GenBank/DDBJ whole genome shotgun (WGS) entry which is preliminary data.</text>
</comment>
<dbReference type="GO" id="GO:0004180">
    <property type="term" value="F:carboxypeptidase activity"/>
    <property type="evidence" value="ECO:0007669"/>
    <property type="project" value="UniProtKB-KW"/>
</dbReference>
<keyword evidence="5" id="KW-0378">Hydrolase</keyword>
<evidence type="ECO:0000259" key="2">
    <source>
        <dbReference type="Pfam" id="PF02225"/>
    </source>
</evidence>
<dbReference type="Pfam" id="PF04389">
    <property type="entry name" value="Peptidase_M28"/>
    <property type="match status" value="1"/>
</dbReference>
<dbReference type="SUPFAM" id="SSF47672">
    <property type="entry name" value="Transferrin receptor-like dimerisation domain"/>
    <property type="match status" value="1"/>
</dbReference>
<keyword evidence="6" id="KW-1185">Reference proteome</keyword>
<reference evidence="5" key="2">
    <citation type="submission" date="2023-05" db="EMBL/GenBank/DDBJ databases">
        <authorList>
            <consortium name="Lawrence Berkeley National Laboratory"/>
            <person name="Steindorff A."/>
            <person name="Hensen N."/>
            <person name="Bonometti L."/>
            <person name="Westerberg I."/>
            <person name="Brannstrom I.O."/>
            <person name="Guillou S."/>
            <person name="Cros-Aarteil S."/>
            <person name="Calhoun S."/>
            <person name="Haridas S."/>
            <person name="Kuo A."/>
            <person name="Mondo S."/>
            <person name="Pangilinan J."/>
            <person name="Riley R."/>
            <person name="Labutti K."/>
            <person name="Andreopoulos B."/>
            <person name="Lipzen A."/>
            <person name="Chen C."/>
            <person name="Yanf M."/>
            <person name="Daum C."/>
            <person name="Ng V."/>
            <person name="Clum A."/>
            <person name="Ohm R."/>
            <person name="Martin F."/>
            <person name="Silar P."/>
            <person name="Natvig D."/>
            <person name="Lalanne C."/>
            <person name="Gautier V."/>
            <person name="Ament-Velasquez S.L."/>
            <person name="Kruys A."/>
            <person name="Hutchinson M.I."/>
            <person name="Powell A.J."/>
            <person name="Barry K."/>
            <person name="Miller A.N."/>
            <person name="Grigoriev I.V."/>
            <person name="Debuchy R."/>
            <person name="Gladieux P."/>
            <person name="Thoren M.H."/>
            <person name="Johannesson H."/>
        </authorList>
    </citation>
    <scope>NUCLEOTIDE SEQUENCE</scope>
    <source>
        <strain evidence="5">CBS 892.96</strain>
    </source>
</reference>
<dbReference type="PANTHER" id="PTHR10404">
    <property type="entry name" value="N-ACETYLATED-ALPHA-LINKED ACIDIC DIPEPTIDASE"/>
    <property type="match status" value="1"/>
</dbReference>
<keyword evidence="5" id="KW-0645">Protease</keyword>
<protein>
    <submittedName>
        <fullName evidence="5">Glutamate carboxypeptidase 2</fullName>
    </submittedName>
</protein>
<accession>A0AAN7A591</accession>
<comment type="similarity">
    <text evidence="1">Belongs to the peptidase M28 family. M28B subfamily.</text>
</comment>
<dbReference type="PANTHER" id="PTHR10404:SF46">
    <property type="entry name" value="VACUOLAR PROTEIN SORTING-ASSOCIATED PROTEIN 70"/>
    <property type="match status" value="1"/>
</dbReference>
<feature type="domain" description="Transferrin receptor-like dimerisation" evidence="3">
    <location>
        <begin position="645"/>
        <end position="757"/>
    </location>
</feature>
<gene>
    <name evidence="5" type="ORF">QBC36DRAFT_51550</name>
</gene>
<dbReference type="InterPro" id="IPR007365">
    <property type="entry name" value="TFR-like_dimer_dom"/>
</dbReference>
<dbReference type="Gene3D" id="3.50.30.30">
    <property type="match status" value="1"/>
</dbReference>
<dbReference type="InterPro" id="IPR007484">
    <property type="entry name" value="Peptidase_M28"/>
</dbReference>
<feature type="domain" description="PA" evidence="2">
    <location>
        <begin position="201"/>
        <end position="277"/>
    </location>
</feature>
<dbReference type="InterPro" id="IPR036757">
    <property type="entry name" value="TFR-like_dimer_dom_sf"/>
</dbReference>
<keyword evidence="5" id="KW-0121">Carboxypeptidase</keyword>